<dbReference type="Proteomes" id="UP001226691">
    <property type="component" value="Unassembled WGS sequence"/>
</dbReference>
<dbReference type="RefSeq" id="WP_307479037.1">
    <property type="nucleotide sequence ID" value="NZ_JAUTBF010000001.1"/>
</dbReference>
<organism evidence="1 2">
    <name type="scientific">Microbacterium trichothecenolyticum</name>
    <name type="common">Aureobacterium trichothecenolyticum</name>
    <dbReference type="NCBI Taxonomy" id="69370"/>
    <lineage>
        <taxon>Bacteria</taxon>
        <taxon>Bacillati</taxon>
        <taxon>Actinomycetota</taxon>
        <taxon>Actinomycetes</taxon>
        <taxon>Micrococcales</taxon>
        <taxon>Microbacteriaceae</taxon>
        <taxon>Microbacterium</taxon>
    </lineage>
</organism>
<reference evidence="1 2" key="1">
    <citation type="submission" date="2023-07" db="EMBL/GenBank/DDBJ databases">
        <title>Functional and genomic diversity of the sorghum phyllosphere microbiome.</title>
        <authorList>
            <person name="Shade A."/>
        </authorList>
    </citation>
    <scope>NUCLEOTIDE SEQUENCE [LARGE SCALE GENOMIC DNA]</scope>
    <source>
        <strain evidence="1 2">SORGH_AS_1207</strain>
    </source>
</reference>
<keyword evidence="2" id="KW-1185">Reference proteome</keyword>
<keyword evidence="1" id="KW-0012">Acyltransferase</keyword>
<accession>A0ABU0TPN5</accession>
<evidence type="ECO:0000313" key="2">
    <source>
        <dbReference type="Proteomes" id="UP001226691"/>
    </source>
</evidence>
<protein>
    <submittedName>
        <fullName evidence="1">Serine O-acetyltransferase</fullName>
        <ecNumber evidence="1">2.3.1.30</ecNumber>
    </submittedName>
</protein>
<dbReference type="InterPro" id="IPR011004">
    <property type="entry name" value="Trimer_LpxA-like_sf"/>
</dbReference>
<dbReference type="EMBL" id="JAUTBF010000001">
    <property type="protein sequence ID" value="MDQ1121631.1"/>
    <property type="molecule type" value="Genomic_DNA"/>
</dbReference>
<gene>
    <name evidence="1" type="ORF">QE412_000204</name>
</gene>
<sequence length="154" mass="16846">MFRLPVRPIDRLYRGLILGQKRPIIGPVLRQALKLRGIDIPAEALQPGDGLVLRHAGNVVVHRQSRIGRNVMLHQGVTVGRGDIWREQDPSFRGFVIEDEVILGANAVVVSQKGLLTIAEGTVLGANSVLNTSTGPWEIWAGAPARKVGERERP</sequence>
<name>A0ABU0TPN5_MICTR</name>
<dbReference type="GO" id="GO:0009001">
    <property type="term" value="F:serine O-acetyltransferase activity"/>
    <property type="evidence" value="ECO:0007669"/>
    <property type="project" value="UniProtKB-EC"/>
</dbReference>
<proteinExistence type="predicted"/>
<dbReference type="EC" id="2.3.1.30" evidence="1"/>
<dbReference type="SUPFAM" id="SSF51161">
    <property type="entry name" value="Trimeric LpxA-like enzymes"/>
    <property type="match status" value="1"/>
</dbReference>
<comment type="caution">
    <text evidence="1">The sequence shown here is derived from an EMBL/GenBank/DDBJ whole genome shotgun (WGS) entry which is preliminary data.</text>
</comment>
<dbReference type="Gene3D" id="2.160.10.10">
    <property type="entry name" value="Hexapeptide repeat proteins"/>
    <property type="match status" value="1"/>
</dbReference>
<evidence type="ECO:0000313" key="1">
    <source>
        <dbReference type="EMBL" id="MDQ1121631.1"/>
    </source>
</evidence>
<dbReference type="PANTHER" id="PTHR42811">
    <property type="entry name" value="SERINE ACETYLTRANSFERASE"/>
    <property type="match status" value="1"/>
</dbReference>
<keyword evidence="1" id="KW-0808">Transferase</keyword>